<dbReference type="EMBL" id="FOYQ01000001">
    <property type="protein sequence ID" value="SFR31286.1"/>
    <property type="molecule type" value="Genomic_DNA"/>
</dbReference>
<dbReference type="Pfam" id="PF09365">
    <property type="entry name" value="DUF2461"/>
    <property type="match status" value="1"/>
</dbReference>
<dbReference type="AlphaFoldDB" id="A0A1I6FMW8"/>
<accession>A0A1I6FMW8</accession>
<dbReference type="PIRSF" id="PIRSF028451">
    <property type="entry name" value="UCP028451"/>
    <property type="match status" value="1"/>
</dbReference>
<dbReference type="OrthoDB" id="9794241at2"/>
<gene>
    <name evidence="1" type="ORF">SAMN04490243_0113</name>
</gene>
<sequence length="219" mass="25673">MNFHALFDFLERLWRNNHKAWMDEHRAEYHKIRNDFIQWLDELDAILDQRDPDYYPTPGKQGINRINNNLMFHPDRPVYKDHFGAGLDKAPGTADFYIQIGVGDCLLAGGLWRPGPKKLRKVREAIDYDGEVMQEILDTPSFKAMFGGLYEDQVLQRMPKGFNPDHPHAALLKHKTLAVERTISREDILSPDFQNLILDTYFEMLPFRRYLNRALSVEI</sequence>
<name>A0A1I6FMW8_9FLAO</name>
<dbReference type="Proteomes" id="UP000199534">
    <property type="component" value="Unassembled WGS sequence"/>
</dbReference>
<proteinExistence type="predicted"/>
<dbReference type="NCBIfam" id="TIGR02453">
    <property type="entry name" value="TIGR02453 family protein"/>
    <property type="match status" value="1"/>
</dbReference>
<dbReference type="RefSeq" id="WP_092979847.1">
    <property type="nucleotide sequence ID" value="NZ_FOYQ01000001.1"/>
</dbReference>
<keyword evidence="2" id="KW-1185">Reference proteome</keyword>
<dbReference type="STRING" id="400055.SAMN04490243_0113"/>
<evidence type="ECO:0000313" key="1">
    <source>
        <dbReference type="EMBL" id="SFR31286.1"/>
    </source>
</evidence>
<protein>
    <submittedName>
        <fullName evidence="1">TIGR02453 family protein</fullName>
    </submittedName>
</protein>
<dbReference type="InterPro" id="IPR015996">
    <property type="entry name" value="UCP028451"/>
</dbReference>
<dbReference type="PANTHER" id="PTHR36452">
    <property type="entry name" value="CHROMOSOME 12, WHOLE GENOME SHOTGUN SEQUENCE"/>
    <property type="match status" value="1"/>
</dbReference>
<dbReference type="PANTHER" id="PTHR36452:SF1">
    <property type="entry name" value="DUF2461 DOMAIN-CONTAINING PROTEIN"/>
    <property type="match status" value="1"/>
</dbReference>
<reference evidence="1 2" key="1">
    <citation type="submission" date="2016-10" db="EMBL/GenBank/DDBJ databases">
        <authorList>
            <person name="de Groot N.N."/>
        </authorList>
    </citation>
    <scope>NUCLEOTIDE SEQUENCE [LARGE SCALE GENOMIC DNA]</scope>
    <source>
        <strain evidence="1 2">DSM 21019</strain>
    </source>
</reference>
<dbReference type="InterPro" id="IPR012808">
    <property type="entry name" value="CHP02453"/>
</dbReference>
<evidence type="ECO:0000313" key="2">
    <source>
        <dbReference type="Proteomes" id="UP000199534"/>
    </source>
</evidence>
<organism evidence="1 2">
    <name type="scientific">Robiginitalea myxolifaciens</name>
    <dbReference type="NCBI Taxonomy" id="400055"/>
    <lineage>
        <taxon>Bacteria</taxon>
        <taxon>Pseudomonadati</taxon>
        <taxon>Bacteroidota</taxon>
        <taxon>Flavobacteriia</taxon>
        <taxon>Flavobacteriales</taxon>
        <taxon>Flavobacteriaceae</taxon>
        <taxon>Robiginitalea</taxon>
    </lineage>
</organism>